<keyword evidence="4 6" id="KW-0732">Signal</keyword>
<organism evidence="7 8">
    <name type="scientific">Riccia fluitans</name>
    <dbReference type="NCBI Taxonomy" id="41844"/>
    <lineage>
        <taxon>Eukaryota</taxon>
        <taxon>Viridiplantae</taxon>
        <taxon>Streptophyta</taxon>
        <taxon>Embryophyta</taxon>
        <taxon>Marchantiophyta</taxon>
        <taxon>Marchantiopsida</taxon>
        <taxon>Marchantiidae</taxon>
        <taxon>Marchantiales</taxon>
        <taxon>Ricciaceae</taxon>
        <taxon>Riccia</taxon>
    </lineage>
</organism>
<evidence type="ECO:0008006" key="9">
    <source>
        <dbReference type="Google" id="ProtNLM"/>
    </source>
</evidence>
<evidence type="ECO:0000313" key="7">
    <source>
        <dbReference type="EMBL" id="KAL2632704.1"/>
    </source>
</evidence>
<dbReference type="Pfam" id="PF03227">
    <property type="entry name" value="GILT"/>
    <property type="match status" value="1"/>
</dbReference>
<keyword evidence="8" id="KW-1185">Reference proteome</keyword>
<dbReference type="AlphaFoldDB" id="A0ABD1YPJ2"/>
<dbReference type="GO" id="GO:0005576">
    <property type="term" value="C:extracellular region"/>
    <property type="evidence" value="ECO:0007669"/>
    <property type="project" value="UniProtKB-SubCell"/>
</dbReference>
<evidence type="ECO:0000256" key="2">
    <source>
        <dbReference type="ARBA" id="ARBA00005679"/>
    </source>
</evidence>
<feature type="chain" id="PRO_5044894577" description="Gamma-interferon-inducible lysosomal thiol reductase" evidence="6">
    <location>
        <begin position="28"/>
        <end position="247"/>
    </location>
</feature>
<reference evidence="7 8" key="1">
    <citation type="submission" date="2024-09" db="EMBL/GenBank/DDBJ databases">
        <title>Chromosome-scale assembly of Riccia fluitans.</title>
        <authorList>
            <person name="Paukszto L."/>
            <person name="Sawicki J."/>
            <person name="Karawczyk K."/>
            <person name="Piernik-Szablinska J."/>
            <person name="Szczecinska M."/>
            <person name="Mazdziarz M."/>
        </authorList>
    </citation>
    <scope>NUCLEOTIDE SEQUENCE [LARGE SCALE GENOMIC DNA]</scope>
    <source>
        <strain evidence="7">Rf_01</strain>
        <tissue evidence="7">Aerial parts of the thallus</tissue>
    </source>
</reference>
<evidence type="ECO:0000256" key="5">
    <source>
        <dbReference type="ARBA" id="ARBA00023180"/>
    </source>
</evidence>
<dbReference type="Gene3D" id="3.40.30.10">
    <property type="entry name" value="Glutaredoxin"/>
    <property type="match status" value="1"/>
</dbReference>
<comment type="caution">
    <text evidence="7">The sequence shown here is derived from an EMBL/GenBank/DDBJ whole genome shotgun (WGS) entry which is preliminary data.</text>
</comment>
<dbReference type="EMBL" id="JBHFFA010000003">
    <property type="protein sequence ID" value="KAL2632704.1"/>
    <property type="molecule type" value="Genomic_DNA"/>
</dbReference>
<dbReference type="SUPFAM" id="SSF52833">
    <property type="entry name" value="Thioredoxin-like"/>
    <property type="match status" value="1"/>
</dbReference>
<proteinExistence type="inferred from homology"/>
<comment type="subcellular location">
    <subcellularLocation>
        <location evidence="1">Secreted</location>
    </subcellularLocation>
</comment>
<keyword evidence="5" id="KW-0325">Glycoprotein</keyword>
<dbReference type="PANTHER" id="PTHR13234:SF8">
    <property type="entry name" value="GAMMA-INTERFERON-INDUCIBLE LYSOSOMAL THIOL REDUCTASE"/>
    <property type="match status" value="1"/>
</dbReference>
<sequence length="247" mass="27540">MMANRMLSRFMLVLLVVIACNGGLSSADSSDGKVLVEFYSESLCPYCAAFTVDHLSKFFQNGLIEIVELRMIPYGNARIYESGGDITCQHGEDECKLNIIQSCAIHHYPDVTQWFPFVFCLEKLVTDLPRGKVFQNWKSCVEPSGVDFETIDKCFEGQEGDKIVRANGAETDSLKPPHKYVPWVVVNGTPLYEDYEDVEKFVCEAYKGAKPVACNNVFSAHKSLQAGVCTKDLEELEDVSQAGHAEI</sequence>
<evidence type="ECO:0000256" key="1">
    <source>
        <dbReference type="ARBA" id="ARBA00004613"/>
    </source>
</evidence>
<keyword evidence="3" id="KW-0964">Secreted</keyword>
<accession>A0ABD1YPJ2</accession>
<evidence type="ECO:0000256" key="6">
    <source>
        <dbReference type="SAM" id="SignalP"/>
    </source>
</evidence>
<dbReference type="InterPro" id="IPR036249">
    <property type="entry name" value="Thioredoxin-like_sf"/>
</dbReference>
<name>A0ABD1YPJ2_9MARC</name>
<dbReference type="PANTHER" id="PTHR13234">
    <property type="entry name" value="GAMMA-INTERFERON INDUCIBLE LYSOSOMAL THIOL REDUCTASE GILT"/>
    <property type="match status" value="1"/>
</dbReference>
<protein>
    <recommendedName>
        <fullName evidence="9">Gamma-interferon-inducible lysosomal thiol reductase</fullName>
    </recommendedName>
</protein>
<evidence type="ECO:0000313" key="8">
    <source>
        <dbReference type="Proteomes" id="UP001605036"/>
    </source>
</evidence>
<dbReference type="InterPro" id="IPR004911">
    <property type="entry name" value="Interferon-induced_GILT"/>
</dbReference>
<gene>
    <name evidence="7" type="ORF">R1flu_004183</name>
</gene>
<comment type="similarity">
    <text evidence="2">Belongs to the GILT family.</text>
</comment>
<feature type="signal peptide" evidence="6">
    <location>
        <begin position="1"/>
        <end position="27"/>
    </location>
</feature>
<evidence type="ECO:0000256" key="3">
    <source>
        <dbReference type="ARBA" id="ARBA00022525"/>
    </source>
</evidence>
<dbReference type="PROSITE" id="PS51257">
    <property type="entry name" value="PROKAR_LIPOPROTEIN"/>
    <property type="match status" value="1"/>
</dbReference>
<evidence type="ECO:0000256" key="4">
    <source>
        <dbReference type="ARBA" id="ARBA00022729"/>
    </source>
</evidence>
<dbReference type="Proteomes" id="UP001605036">
    <property type="component" value="Unassembled WGS sequence"/>
</dbReference>